<keyword evidence="1" id="KW-0732">Signal</keyword>
<evidence type="ECO:0000313" key="4">
    <source>
        <dbReference type="Proteomes" id="UP000516148"/>
    </source>
</evidence>
<dbReference type="Pfam" id="PF19780">
    <property type="entry name" value="DUF6265"/>
    <property type="match status" value="1"/>
</dbReference>
<name>A0A7H0LDT7_9SPHN</name>
<reference evidence="3 4" key="1">
    <citation type="submission" date="2020-09" db="EMBL/GenBank/DDBJ databases">
        <title>Sphingomonas sp., a new species isolated from pork steak.</title>
        <authorList>
            <person name="Heidler von Heilborn D."/>
        </authorList>
    </citation>
    <scope>NUCLEOTIDE SEQUENCE [LARGE SCALE GENOMIC DNA]</scope>
    <source>
        <strain evidence="4">S8-3T</strain>
    </source>
</reference>
<protein>
    <recommendedName>
        <fullName evidence="2">DUF6265 domain-containing protein</fullName>
    </recommendedName>
</protein>
<feature type="chain" id="PRO_5028844853" description="DUF6265 domain-containing protein" evidence="1">
    <location>
        <begin position="21"/>
        <end position="151"/>
    </location>
</feature>
<dbReference type="EMBL" id="CP061038">
    <property type="protein sequence ID" value="QNQ07840.1"/>
    <property type="molecule type" value="Genomic_DNA"/>
</dbReference>
<keyword evidence="4" id="KW-1185">Reference proteome</keyword>
<evidence type="ECO:0000259" key="2">
    <source>
        <dbReference type="Pfam" id="PF19780"/>
    </source>
</evidence>
<dbReference type="KEGG" id="spap:H3Z74_13615"/>
<feature type="signal peptide" evidence="1">
    <location>
        <begin position="1"/>
        <end position="20"/>
    </location>
</feature>
<dbReference type="RefSeq" id="WP_187760187.1">
    <property type="nucleotide sequence ID" value="NZ_CP061038.1"/>
</dbReference>
<dbReference type="Proteomes" id="UP000516148">
    <property type="component" value="Chromosome"/>
</dbReference>
<accession>A0A7H0LDT7</accession>
<evidence type="ECO:0000256" key="1">
    <source>
        <dbReference type="SAM" id="SignalP"/>
    </source>
</evidence>
<evidence type="ECO:0000313" key="3">
    <source>
        <dbReference type="EMBL" id="QNQ07840.1"/>
    </source>
</evidence>
<proteinExistence type="predicted"/>
<sequence>MYRMIATYAALALGGAASFAAEPAAKGPPGWLTGCWIMKAEQKWAEECWTPVRAGMMLGSGRSGAGESLQSWEANQILPDVEGKPVFWASPEGAARVAFPMVSQGTSEIVFANPAHDYPQRIRYWREGKVLNAEISLADGSKPMRWSYNPM</sequence>
<dbReference type="InterPro" id="IPR046232">
    <property type="entry name" value="DUF6265"/>
</dbReference>
<dbReference type="AlphaFoldDB" id="A0A7H0LDT7"/>
<feature type="domain" description="DUF6265" evidence="2">
    <location>
        <begin position="31"/>
        <end position="135"/>
    </location>
</feature>
<organism evidence="3 4">
    <name type="scientific">Sphingomonas alpina</name>
    <dbReference type="NCBI Taxonomy" id="653931"/>
    <lineage>
        <taxon>Bacteria</taxon>
        <taxon>Pseudomonadati</taxon>
        <taxon>Pseudomonadota</taxon>
        <taxon>Alphaproteobacteria</taxon>
        <taxon>Sphingomonadales</taxon>
        <taxon>Sphingomonadaceae</taxon>
        <taxon>Sphingomonas</taxon>
    </lineage>
</organism>
<gene>
    <name evidence="3" type="ORF">H3Z74_13615</name>
</gene>